<comment type="subcellular location">
    <subcellularLocation>
        <location evidence="1">Nucleus</location>
    </subcellularLocation>
</comment>
<dbReference type="GO" id="GO:0005634">
    <property type="term" value="C:nucleus"/>
    <property type="evidence" value="ECO:0007669"/>
    <property type="project" value="UniProtKB-SubCell"/>
</dbReference>
<dbReference type="EMBL" id="JALJOU010000042">
    <property type="protein sequence ID" value="KAK9832063.1"/>
    <property type="molecule type" value="Genomic_DNA"/>
</dbReference>
<feature type="region of interest" description="Disordered" evidence="3">
    <location>
        <begin position="1"/>
        <end position="26"/>
    </location>
</feature>
<feature type="region of interest" description="Disordered" evidence="3">
    <location>
        <begin position="1563"/>
        <end position="1592"/>
    </location>
</feature>
<dbReference type="Proteomes" id="UP001445335">
    <property type="component" value="Unassembled WGS sequence"/>
</dbReference>
<feature type="compositionally biased region" description="Basic residues" evidence="3">
    <location>
        <begin position="1"/>
        <end position="18"/>
    </location>
</feature>
<dbReference type="PANTHER" id="PTHR15546">
    <property type="entry name" value="BROMODOMAIN ADJACENT TO ZINC FINGER DOMAIN, 2A"/>
    <property type="match status" value="1"/>
</dbReference>
<accession>A0AAW1REQ2</accession>
<dbReference type="Pfam" id="PF15613">
    <property type="entry name" value="WSD"/>
    <property type="match status" value="1"/>
</dbReference>
<comment type="caution">
    <text evidence="6">The sequence shown here is derived from an EMBL/GenBank/DDBJ whole genome shotgun (WGS) entry which is preliminary data.</text>
</comment>
<evidence type="ECO:0000313" key="7">
    <source>
        <dbReference type="Proteomes" id="UP001445335"/>
    </source>
</evidence>
<dbReference type="PANTHER" id="PTHR15546:SF2">
    <property type="entry name" value="DDT DOMAIN-CONTAINING PROTEIN DDB_G0282237"/>
    <property type="match status" value="1"/>
</dbReference>
<dbReference type="Pfam" id="PF12047">
    <property type="entry name" value="DNMT1-RFD"/>
    <property type="match status" value="1"/>
</dbReference>
<evidence type="ECO:0000256" key="3">
    <source>
        <dbReference type="SAM" id="MobiDB-lite"/>
    </source>
</evidence>
<dbReference type="InterPro" id="IPR028941">
    <property type="entry name" value="WHIM2_dom"/>
</dbReference>
<gene>
    <name evidence="6" type="ORF">WJX81_003439</name>
</gene>
<feature type="compositionally biased region" description="Low complexity" evidence="3">
    <location>
        <begin position="632"/>
        <end position="645"/>
    </location>
</feature>
<evidence type="ECO:0000256" key="1">
    <source>
        <dbReference type="ARBA" id="ARBA00004123"/>
    </source>
</evidence>
<evidence type="ECO:0000313" key="6">
    <source>
        <dbReference type="EMBL" id="KAK9832063.1"/>
    </source>
</evidence>
<keyword evidence="7" id="KW-1185">Reference proteome</keyword>
<dbReference type="InterPro" id="IPR053271">
    <property type="entry name" value="DDT_domain"/>
</dbReference>
<evidence type="ECO:0000259" key="4">
    <source>
        <dbReference type="Pfam" id="PF12047"/>
    </source>
</evidence>
<reference evidence="6 7" key="1">
    <citation type="journal article" date="2024" name="Nat. Commun.">
        <title>Phylogenomics reveals the evolutionary origins of lichenization in chlorophyte algae.</title>
        <authorList>
            <person name="Puginier C."/>
            <person name="Libourel C."/>
            <person name="Otte J."/>
            <person name="Skaloud P."/>
            <person name="Haon M."/>
            <person name="Grisel S."/>
            <person name="Petersen M."/>
            <person name="Berrin J.G."/>
            <person name="Delaux P.M."/>
            <person name="Dal Grande F."/>
            <person name="Keller J."/>
        </authorList>
    </citation>
    <scope>NUCLEOTIDE SEQUENCE [LARGE SCALE GENOMIC DNA]</scope>
    <source>
        <strain evidence="6 7">SAG 245.80</strain>
    </source>
</reference>
<feature type="region of interest" description="Disordered" evidence="3">
    <location>
        <begin position="1206"/>
        <end position="1253"/>
    </location>
</feature>
<feature type="compositionally biased region" description="Low complexity" evidence="3">
    <location>
        <begin position="590"/>
        <end position="607"/>
    </location>
</feature>
<feature type="domain" description="WHIM2" evidence="5">
    <location>
        <begin position="506"/>
        <end position="570"/>
    </location>
</feature>
<feature type="compositionally biased region" description="Low complexity" evidence="3">
    <location>
        <begin position="1208"/>
        <end position="1230"/>
    </location>
</feature>
<dbReference type="InterPro" id="IPR022702">
    <property type="entry name" value="Cytosine_MeTrfase1_RFD"/>
</dbReference>
<proteinExistence type="predicted"/>
<feature type="compositionally biased region" description="Low complexity" evidence="3">
    <location>
        <begin position="1639"/>
        <end position="1660"/>
    </location>
</feature>
<keyword evidence="2" id="KW-0539">Nucleus</keyword>
<evidence type="ECO:0000259" key="5">
    <source>
        <dbReference type="Pfam" id="PF15613"/>
    </source>
</evidence>
<protein>
    <submittedName>
        <fullName evidence="6">Uncharacterized protein</fullName>
    </submittedName>
</protein>
<sequence length="1684" mass="173010">MKRSLSASRSRRASRNKRERREAHDGVTDEFNVGAAADLRPLGSHMLLPLRLLDNFTLYTLAEDDDGELGAEGSAAETLAGLEQLVDGLVEGLPLRARGVLLDHRAAAYGVAEAREVPRCRLRIPAVCDWALDYSEPGALWALTEHAWYRLVSPADGYQGAFRPALRRALLAWRCASVLLANPTAHTEAIVPRVLAKDWAGCRWDSDAEEEEDGFDPYWGVLPDAAINAAALSAEAPFLVRQLAPMLGRHAPRSPLLVRLAATAGVTVESVSRLGRPVKPLGGRGPPADSAERPQPACAFSAADTLLPGVLMAWDFCHSYRALLRLPPFPLARLRAAFADPPGFAEPRAADASADPKPAEEAVDADGAATGKFALGADGQSVLMRDVHAALLRLLDGLDDDVEEAPTLAGYGAAADLAPQDVYRPLLGTTWPELVRARLGATGDLALGGPAAAAAAALAAIEYAALPGRQRLALLEALVHAAADVDAVRSHIAAGCGGAEESALPRAAPLGADGLGNRYFRLGAEAGCDWLFVEAPGGGGWAWYTAEQLPRVLAWLDGGSDAERALAEDIFEAFQPALLELQAASLEAGEAADVESGSPAAAADGGAPAHGGSSGKGNQPVESTEDAGVPVANGTPAPAAPRGPGLSERAEADGYRLARDLTSPAAALRAELAALLAAARWWEKPPDWLQARAAVSAELAKAEDGPAFARLAWLVEDLVYDDLLKGTGWGRRRGWCRERLEECCTLAQAAVVACQLALHSRRPEDMGRLTAEGWREGVAATEAPAPQLPEQDAEVVLLKSGYTAHADQVRPPKDAQPAPLPDAWGPVVRCFLRGVEYVRGHWQRPTWQGRFAGGGAASAAEDGLVIAWLLLERAPPPGAPLTPPADAGAPEIDWSNFIFAHGFRPPRARPDFFVEAGAGSGQGGLSDSGAESDGGKRVLTRARRGKSSAHADFYMLDKGNVPILSKKAIEEAVAAARAAAAAAAGAAAEAEDEAAGAAAAGDAGTVARFWRVRRDLAAVGVYVRRVAPGEQPAPRFLLPPAEYRLRVERPWPTGLPICMPYNAPSLRHALQHANAFHWITGNLAAAFPNAGGAPADPWKGLTVAWDKYAPRGWPSRVSPWEVVEDVQGHMAKAKMEYYQKRAEQDAQRVAAQRQQALARQQAQAEAAAQRAAAAAAARSQAMLAAAQQAPLANGLHSGGAAGTAVQWTSASTQAAPAGAPAAEVPQQNSTQERRQQQGMETHAPGAQSATDEVAMAQQSMRLAAQQRQEQASLAASQAAAQAQLQQAQAQQTQAQQASQARAQQAAQAAAAAQVQRQQAAFSAAVLTSQAAAPGAVGLALGAPAGPSLKLLRLPDPAMSLPPVSLPVAGGAAAVAGAAAAVAGNASTGSSVRRSASQLHLPANAPPALLPALAQVPALNLPDPGSLSLSKPQLSAYAGGASLQAQAQIAHSVAIVNLAQASQIAAQRAHSSSVLQMAGAAAGSAPPALQQHLAYSAQMAAAASAGQANAAMLAISAQLPMSIGMGTQMGPMGLPGGAFAAPAPAEQQLQVSAFAGAGLSGGSSGALSGQPAHSGDHAASMGSMSMSSGGPAQAANHMAFAGGAGASGGGLGSGGGGGGFEILDAAFMDAMRDITGGDFGAEAPQQGGAGAAQQSALALAAREADDEELAKLLLTPSPPPAEPPA</sequence>
<feature type="domain" description="RFTS" evidence="4">
    <location>
        <begin position="121"/>
        <end position="194"/>
    </location>
</feature>
<feature type="compositionally biased region" description="Pro residues" evidence="3">
    <location>
        <begin position="1675"/>
        <end position="1684"/>
    </location>
</feature>
<feature type="region of interest" description="Disordered" evidence="3">
    <location>
        <begin position="1636"/>
        <end position="1684"/>
    </location>
</feature>
<organism evidence="6 7">
    <name type="scientific">Elliptochloris bilobata</name>
    <dbReference type="NCBI Taxonomy" id="381761"/>
    <lineage>
        <taxon>Eukaryota</taxon>
        <taxon>Viridiplantae</taxon>
        <taxon>Chlorophyta</taxon>
        <taxon>core chlorophytes</taxon>
        <taxon>Trebouxiophyceae</taxon>
        <taxon>Trebouxiophyceae incertae sedis</taxon>
        <taxon>Elliptochloris clade</taxon>
        <taxon>Elliptochloris</taxon>
    </lineage>
</organism>
<name>A0AAW1REQ2_9CHLO</name>
<evidence type="ECO:0000256" key="2">
    <source>
        <dbReference type="ARBA" id="ARBA00023242"/>
    </source>
</evidence>
<feature type="compositionally biased region" description="Low complexity" evidence="3">
    <location>
        <begin position="1579"/>
        <end position="1589"/>
    </location>
</feature>
<feature type="region of interest" description="Disordered" evidence="3">
    <location>
        <begin position="590"/>
        <end position="648"/>
    </location>
</feature>